<evidence type="ECO:0000259" key="3">
    <source>
        <dbReference type="Pfam" id="PF00149"/>
    </source>
</evidence>
<feature type="domain" description="Calcineurin-like phosphoesterase" evidence="3">
    <location>
        <begin position="10"/>
        <end position="233"/>
    </location>
</feature>
<accession>A0A1H9TNZ4</accession>
<dbReference type="PANTHER" id="PTHR11575">
    <property type="entry name" value="5'-NUCLEOTIDASE-RELATED"/>
    <property type="match status" value="1"/>
</dbReference>
<dbReference type="Gene3D" id="3.90.780.10">
    <property type="entry name" value="5'-Nucleotidase, C-terminal domain"/>
    <property type="match status" value="1"/>
</dbReference>
<evidence type="ECO:0000256" key="2">
    <source>
        <dbReference type="RuleBase" id="RU362119"/>
    </source>
</evidence>
<dbReference type="PANTHER" id="PTHR11575:SF6">
    <property type="entry name" value="2',3'-CYCLIC-NUCLEOTIDE 2'-PHOSPHODIESTERASE_3'-NUCLEOTIDASE"/>
    <property type="match status" value="1"/>
</dbReference>
<dbReference type="PRINTS" id="PR01607">
    <property type="entry name" value="APYRASEFAMLY"/>
</dbReference>
<comment type="similarity">
    <text evidence="2">Belongs to the 5'-nucleotidase family.</text>
</comment>
<dbReference type="InterPro" id="IPR006179">
    <property type="entry name" value="5_nucleotidase/apyrase"/>
</dbReference>
<organism evidence="5 6">
    <name type="scientific">Butyrivibrio fibrisolvens</name>
    <dbReference type="NCBI Taxonomy" id="831"/>
    <lineage>
        <taxon>Bacteria</taxon>
        <taxon>Bacillati</taxon>
        <taxon>Bacillota</taxon>
        <taxon>Clostridia</taxon>
        <taxon>Lachnospirales</taxon>
        <taxon>Lachnospiraceae</taxon>
        <taxon>Butyrivibrio</taxon>
    </lineage>
</organism>
<evidence type="ECO:0000256" key="1">
    <source>
        <dbReference type="ARBA" id="ARBA00022729"/>
    </source>
</evidence>
<dbReference type="Gene3D" id="3.60.21.10">
    <property type="match status" value="1"/>
</dbReference>
<dbReference type="Proteomes" id="UP000182584">
    <property type="component" value="Unassembled WGS sequence"/>
</dbReference>
<dbReference type="Pfam" id="PF02872">
    <property type="entry name" value="5_nucleotid_C"/>
    <property type="match status" value="1"/>
</dbReference>
<keyword evidence="2" id="KW-0378">Hydrolase</keyword>
<feature type="domain" description="5'-Nucleotidase C-terminal" evidence="4">
    <location>
        <begin position="321"/>
        <end position="476"/>
    </location>
</feature>
<dbReference type="EMBL" id="FOGJ01000015">
    <property type="protein sequence ID" value="SER98778.1"/>
    <property type="molecule type" value="Genomic_DNA"/>
</dbReference>
<dbReference type="OrthoDB" id="9800780at2"/>
<dbReference type="InterPro" id="IPR004843">
    <property type="entry name" value="Calcineurin-like_PHP"/>
</dbReference>
<keyword evidence="2" id="KW-0547">Nucleotide-binding</keyword>
<dbReference type="Pfam" id="PF00149">
    <property type="entry name" value="Metallophos"/>
    <property type="match status" value="1"/>
</dbReference>
<evidence type="ECO:0000313" key="6">
    <source>
        <dbReference type="Proteomes" id="UP000182584"/>
    </source>
</evidence>
<dbReference type="GO" id="GO:0000166">
    <property type="term" value="F:nucleotide binding"/>
    <property type="evidence" value="ECO:0007669"/>
    <property type="project" value="UniProtKB-KW"/>
</dbReference>
<dbReference type="RefSeq" id="WP_074756672.1">
    <property type="nucleotide sequence ID" value="NZ_FOGJ01000015.1"/>
</dbReference>
<dbReference type="SUPFAM" id="SSF55816">
    <property type="entry name" value="5'-nucleotidase (syn. UDP-sugar hydrolase), C-terminal domain"/>
    <property type="match status" value="1"/>
</dbReference>
<evidence type="ECO:0000259" key="4">
    <source>
        <dbReference type="Pfam" id="PF02872"/>
    </source>
</evidence>
<dbReference type="SUPFAM" id="SSF56300">
    <property type="entry name" value="Metallo-dependent phosphatases"/>
    <property type="match status" value="1"/>
</dbReference>
<name>A0A1H9TNZ4_BUTFI</name>
<dbReference type="GO" id="GO:0030288">
    <property type="term" value="C:outer membrane-bounded periplasmic space"/>
    <property type="evidence" value="ECO:0007669"/>
    <property type="project" value="TreeGrafter"/>
</dbReference>
<dbReference type="InterPro" id="IPR008334">
    <property type="entry name" value="5'-Nucleotdase_C"/>
</dbReference>
<dbReference type="InterPro" id="IPR029052">
    <property type="entry name" value="Metallo-depent_PP-like"/>
</dbReference>
<keyword evidence="1" id="KW-0732">Signal</keyword>
<proteinExistence type="inferred from homology"/>
<reference evidence="5 6" key="1">
    <citation type="submission" date="2016-10" db="EMBL/GenBank/DDBJ databases">
        <authorList>
            <person name="de Groot N.N."/>
        </authorList>
    </citation>
    <scope>NUCLEOTIDE SEQUENCE [LARGE SCALE GENOMIC DNA]</scope>
    <source>
        <strain evidence="5 6">AR40</strain>
    </source>
</reference>
<dbReference type="GO" id="GO:0009166">
    <property type="term" value="P:nucleotide catabolic process"/>
    <property type="evidence" value="ECO:0007669"/>
    <property type="project" value="InterPro"/>
</dbReference>
<gene>
    <name evidence="5" type="ORF">SAMN04487884_11583</name>
</gene>
<dbReference type="eggNOG" id="COG0737">
    <property type="taxonomic scope" value="Bacteria"/>
</dbReference>
<dbReference type="InterPro" id="IPR036907">
    <property type="entry name" value="5'-Nucleotdase_C_sf"/>
</dbReference>
<sequence length="515" mass="57530">MNNNTRSLDIIYTSDTHGHVYPVDYAKNGPSNCSLLNIAHEIDKDGNTLVLDGGDSLQGTPLTQYYLANSDKYSYHPIAEAFNAMGLDYFTLGNHDFNFGYEVIRDYLNAMNAKCLCANVEDLGGELKLYKTDIVTLDNGLRIGLSGAVTDWVNVWEQEDNITKTRVTDPLSAAAKALAEIKDQCDITVLIYHGGLEENPKTGEKMSDTTENIGCRIAHEQDWDILLTGHQHIANEKFVIDGTYAVQPPAKAEKYISMHVEMGAQQGDDEQIKISSKLVSTGSEHEDIVYNKMLPLEQDVQRWLDIPIGSIDEPIIPEEKLDAALNGSRLAAIFNQTQLEWSGADFSCTSLGNDPLGLEKNITIRDVCAVYPFSNTVFVVEVTKKTIKESLERVASYFTLVDGKPVVSEEFLKPKIEHYNYDFYAGLDYEFDLRRPVGDRVVKMLRIDGTELSDSKMYTLVTSNYRATGTGGYKAIGESKVLRNSTEEMPDLLQGFIKKNSPVGDIKNYRIKVIY</sequence>
<evidence type="ECO:0000313" key="5">
    <source>
        <dbReference type="EMBL" id="SER98778.1"/>
    </source>
</evidence>
<dbReference type="GO" id="GO:0016787">
    <property type="term" value="F:hydrolase activity"/>
    <property type="evidence" value="ECO:0007669"/>
    <property type="project" value="UniProtKB-KW"/>
</dbReference>
<dbReference type="AlphaFoldDB" id="A0A1H9TNZ4"/>
<protein>
    <submittedName>
        <fullName evidence="5">2',3'-cyclic-nucleotide 2'-phosphodiesterase / 3'-nucleotidase</fullName>
    </submittedName>
</protein>